<accession>L0EV33</accession>
<dbReference type="InterPro" id="IPR056909">
    <property type="entry name" value="SU10_portal"/>
</dbReference>
<dbReference type="Proteomes" id="UP000010799">
    <property type="component" value="Chromosome"/>
</dbReference>
<evidence type="ECO:0000313" key="1">
    <source>
        <dbReference type="EMBL" id="AGA64498.1"/>
    </source>
</evidence>
<dbReference type="EMBL" id="CP003789">
    <property type="protein sequence ID" value="AGA64498.1"/>
    <property type="molecule type" value="Genomic_DNA"/>
</dbReference>
<dbReference type="HOGENOM" id="CLU_018332_0_0_5"/>
<evidence type="ECO:0000313" key="2">
    <source>
        <dbReference type="Proteomes" id="UP000010799"/>
    </source>
</evidence>
<dbReference type="STRING" id="1215343.B488_05060"/>
<dbReference type="KEGG" id="lcc:B488_05060"/>
<dbReference type="Pfam" id="PF23899">
    <property type="entry name" value="SU10_portal"/>
    <property type="match status" value="1"/>
</dbReference>
<dbReference type="eggNOG" id="COG3064">
    <property type="taxonomic scope" value="Bacteria"/>
</dbReference>
<keyword evidence="2" id="KW-1185">Reference proteome</keyword>
<organism evidence="1 2">
    <name type="scientific">Liberibacter crescens (strain BT-1)</name>
    <dbReference type="NCBI Taxonomy" id="1215343"/>
    <lineage>
        <taxon>Bacteria</taxon>
        <taxon>Pseudomonadati</taxon>
        <taxon>Pseudomonadota</taxon>
        <taxon>Alphaproteobacteria</taxon>
        <taxon>Hyphomicrobiales</taxon>
        <taxon>Rhizobiaceae</taxon>
        <taxon>Liberibacter</taxon>
    </lineage>
</organism>
<protein>
    <submittedName>
        <fullName evidence="1">Putative portal protein</fullName>
    </submittedName>
</protein>
<reference evidence="1 2" key="1">
    <citation type="journal article" date="2012" name="Stand. Genomic Sci.">
        <title>Complete genome sequence of Liberibacter crescens BT-1.</title>
        <authorList>
            <person name="Leonard M.T."/>
            <person name="Fagen J.R."/>
            <person name="Davis-Richardson A.G."/>
            <person name="Davis M.J."/>
            <person name="Triplett E.W."/>
        </authorList>
    </citation>
    <scope>NUCLEOTIDE SEQUENCE [LARGE SCALE GENOMIC DNA]</scope>
    <source>
        <strain evidence="1 2">BT-1</strain>
    </source>
</reference>
<dbReference type="PATRIC" id="fig|1215343.11.peg.516"/>
<sequence length="669" mass="75192">MSTMGDDDFASQVSKLLDDAKKQNTERSSYRTKASAYYDGTMKAIDAVTKQGRSHAVSRDIRGVIAKILPSLRRVLIGSDKVVEYQPVGPEDEGEADQATDYVNEIVFPESHGYEAVEEALHDALLLRNGFLTWRYESRKKTETDLYTGLDQTAFVMLVSNDDVDVLEHSEQPQKMPDGSEEVLHDVRIRRTYVDSRVRIEAVPPEEFLISPEAVTIKEAVLVGRQTKLRRSDLIEMGYDRDVVDALPLGDSVENKKTFDGMSYSDRSLQEIDYYELYVRIDDDDDGIAELRRVVMAGGRSAGNILENEPWDEAPFASLICRRYPHRFEGESIYDDVFDIQEQKTVILRQSFDNLYLQNIPRTIVNPDVLENVDEFLEQDIDRPVFIKGGYLPSQAVDTHVVPMVADKSFPFMEYLDRELVIRTGISDASSGLDPEALQNMTATATALINQGGIGQTELMVATLAHGLKAMFRGVLRLITQHQDKPRTVRLRKQWVKIDPRVWNTDMDVTVNTGLGSGTKERDMMVISHIQQLQQTLYSMFGPDNPFLTSENIWNALVKLVEAAGIRNVEQYFTHPDPAMIQQRLQAAAGQTDPETAKIQAKAQAQANEKALDRQQRAADSQQKLAFEQQKFATETALKNKQLDMEQADKIALAPSGMSGSVHFGGQPG</sequence>
<name>L0EV33_LIBCB</name>
<dbReference type="AlphaFoldDB" id="L0EV33"/>
<proteinExistence type="predicted"/>
<gene>
    <name evidence="1" type="ordered locus">B488_05060</name>
</gene>